<sequence length="366" mass="42284">MTTNQPLIGVLTHRRGAFIAGKTYLTSLATVARTYGCRLIVYSPSDIYEEKGIVNGFIYNDEMKAWQSRKTRLPDIVYDRFSNMTPEIFKKYAAYRKISRLRYLNNRFAHKWNAHRFFSRNPELVPHLPDTVPMQQGVLERMIKKYPMLYVKPVNGSGGKGILRIRRGKNVLEMVGRDRKGCVIHNSITSLSAAERFLLLWCQKQGRSFIMQQGLMLTLLPDSICDSRILVQKNEQNEWHITGMIGKQSPEAFVTSNLQSGGQAIVLEELLCHRFSTEERERIVTDIERISLILPRYIESKFGDFIEFGIDIGIDTKGRVWIIEVNTKPNRELFRLAGQFDVYQNAIEMPVRVAATRFHTTDCYTF</sequence>
<dbReference type="SUPFAM" id="SSF56059">
    <property type="entry name" value="Glutathione synthetase ATP-binding domain-like"/>
    <property type="match status" value="1"/>
</dbReference>
<reference evidence="1 3" key="1">
    <citation type="submission" date="2015-07" db="EMBL/GenBank/DDBJ databases">
        <title>Fjat-14205 dsm 2895.</title>
        <authorList>
            <person name="Liu B."/>
            <person name="Wang J."/>
            <person name="Zhu Y."/>
            <person name="Liu G."/>
            <person name="Chen Q."/>
            <person name="Chen Z."/>
            <person name="Lan J."/>
            <person name="Che J."/>
            <person name="Ge C."/>
            <person name="Shi H."/>
            <person name="Pan Z."/>
            <person name="Liu X."/>
        </authorList>
    </citation>
    <scope>NUCLEOTIDE SEQUENCE [LARGE SCALE GENOMIC DNA]</scope>
    <source>
        <strain evidence="1 3">DSM 2895</strain>
    </source>
</reference>
<keyword evidence="3" id="KW-1185">Reference proteome</keyword>
<protein>
    <submittedName>
        <fullName evidence="2">YheC/D like ATP-grasp</fullName>
    </submittedName>
</protein>
<dbReference type="GeneID" id="42303807"/>
<evidence type="ECO:0000313" key="4">
    <source>
        <dbReference type="Proteomes" id="UP000182836"/>
    </source>
</evidence>
<dbReference type="EMBL" id="FNED01000005">
    <property type="protein sequence ID" value="SDI54925.1"/>
    <property type="molecule type" value="Genomic_DNA"/>
</dbReference>
<organism evidence="1 3">
    <name type="scientific">Aneurinibacillus migulanus</name>
    <name type="common">Bacillus migulanus</name>
    <dbReference type="NCBI Taxonomy" id="47500"/>
    <lineage>
        <taxon>Bacteria</taxon>
        <taxon>Bacillati</taxon>
        <taxon>Bacillota</taxon>
        <taxon>Bacilli</taxon>
        <taxon>Bacillales</taxon>
        <taxon>Paenibacillaceae</taxon>
        <taxon>Aneurinibacillus group</taxon>
        <taxon>Aneurinibacillus</taxon>
    </lineage>
</organism>
<dbReference type="InterPro" id="IPR026838">
    <property type="entry name" value="YheC/D"/>
</dbReference>
<proteinExistence type="predicted"/>
<gene>
    <name evidence="1" type="ORF">AF333_01070</name>
    <name evidence="2" type="ORF">SAMN04487909_10568</name>
</gene>
<dbReference type="AlphaFoldDB" id="A0A0D1XUE9"/>
<evidence type="ECO:0000313" key="2">
    <source>
        <dbReference type="EMBL" id="SDI54925.1"/>
    </source>
</evidence>
<dbReference type="EMBL" id="LGUG01000002">
    <property type="protein sequence ID" value="KON99350.1"/>
    <property type="molecule type" value="Genomic_DNA"/>
</dbReference>
<dbReference type="OrthoDB" id="7869153at2"/>
<dbReference type="Proteomes" id="UP000037269">
    <property type="component" value="Unassembled WGS sequence"/>
</dbReference>
<dbReference type="Pfam" id="PF14398">
    <property type="entry name" value="ATPgrasp_YheCD"/>
    <property type="match status" value="1"/>
</dbReference>
<evidence type="ECO:0000313" key="1">
    <source>
        <dbReference type="EMBL" id="KON99350.1"/>
    </source>
</evidence>
<dbReference type="Proteomes" id="UP000182836">
    <property type="component" value="Unassembled WGS sequence"/>
</dbReference>
<dbReference type="RefSeq" id="WP_043068693.1">
    <property type="nucleotide sequence ID" value="NZ_BJOA01000065.1"/>
</dbReference>
<accession>A0A0D1XUE9</accession>
<dbReference type="Gene3D" id="3.30.470.20">
    <property type="entry name" value="ATP-grasp fold, B domain"/>
    <property type="match status" value="1"/>
</dbReference>
<dbReference type="STRING" id="47500.AF333_01070"/>
<reference evidence="2 4" key="2">
    <citation type="submission" date="2016-10" db="EMBL/GenBank/DDBJ databases">
        <authorList>
            <person name="de Groot N.N."/>
        </authorList>
    </citation>
    <scope>NUCLEOTIDE SEQUENCE [LARGE SCALE GENOMIC DNA]</scope>
    <source>
        <strain evidence="2 4">DSM 2895</strain>
    </source>
</reference>
<dbReference type="PATRIC" id="fig|47500.8.peg.4305"/>
<name>A0A0D1XUE9_ANEMI</name>
<evidence type="ECO:0000313" key="3">
    <source>
        <dbReference type="Proteomes" id="UP000037269"/>
    </source>
</evidence>